<evidence type="ECO:0000313" key="3">
    <source>
        <dbReference type="EMBL" id="TXR52564.1"/>
    </source>
</evidence>
<protein>
    <recommendedName>
        <fullName evidence="2">YCII-related domain-containing protein</fullName>
    </recommendedName>
</protein>
<evidence type="ECO:0000256" key="1">
    <source>
        <dbReference type="ARBA" id="ARBA00007689"/>
    </source>
</evidence>
<evidence type="ECO:0000313" key="4">
    <source>
        <dbReference type="Proteomes" id="UP000321234"/>
    </source>
</evidence>
<organism evidence="3 4">
    <name type="scientific">Quadrisphaera setariae</name>
    <dbReference type="NCBI Taxonomy" id="2593304"/>
    <lineage>
        <taxon>Bacteria</taxon>
        <taxon>Bacillati</taxon>
        <taxon>Actinomycetota</taxon>
        <taxon>Actinomycetes</taxon>
        <taxon>Kineosporiales</taxon>
        <taxon>Kineosporiaceae</taxon>
        <taxon>Quadrisphaera</taxon>
    </lineage>
</organism>
<reference evidence="3 4" key="1">
    <citation type="submission" date="2019-07" db="EMBL/GenBank/DDBJ databases">
        <title>Quadrisphaera sp. strain DD2A genome sequencing and assembly.</title>
        <authorList>
            <person name="Kim I."/>
        </authorList>
    </citation>
    <scope>NUCLEOTIDE SEQUENCE [LARGE SCALE GENOMIC DNA]</scope>
    <source>
        <strain evidence="3 4">DD2A</strain>
    </source>
</reference>
<dbReference type="Pfam" id="PF03795">
    <property type="entry name" value="YCII"/>
    <property type="match status" value="1"/>
</dbReference>
<dbReference type="EMBL" id="VKAC01000013">
    <property type="protein sequence ID" value="TXR52564.1"/>
    <property type="molecule type" value="Genomic_DNA"/>
</dbReference>
<dbReference type="AlphaFoldDB" id="A0A5C8Z5D2"/>
<gene>
    <name evidence="3" type="ORF">FMM08_19165</name>
</gene>
<comment type="caution">
    <text evidence="3">The sequence shown here is derived from an EMBL/GenBank/DDBJ whole genome shotgun (WGS) entry which is preliminary data.</text>
</comment>
<dbReference type="RefSeq" id="WP_147927994.1">
    <property type="nucleotide sequence ID" value="NZ_VKAC01000013.1"/>
</dbReference>
<evidence type="ECO:0000259" key="2">
    <source>
        <dbReference type="Pfam" id="PF03795"/>
    </source>
</evidence>
<dbReference type="SUPFAM" id="SSF54909">
    <property type="entry name" value="Dimeric alpha+beta barrel"/>
    <property type="match status" value="1"/>
</dbReference>
<keyword evidence="4" id="KW-1185">Reference proteome</keyword>
<dbReference type="Proteomes" id="UP000321234">
    <property type="component" value="Unassembled WGS sequence"/>
</dbReference>
<dbReference type="OrthoDB" id="8968203at2"/>
<sequence>MAVFVVTYSYTADAEHRSAVRPTHRGWLGTLPNLLVSGPTDDDGAVLVFEGASAAEVDAVVDQDPFVTDGGIVAERRTVEWTVVGGSLKDAFPTS</sequence>
<name>A0A5C8Z5D2_9ACTN</name>
<dbReference type="Gene3D" id="3.30.70.1060">
    <property type="entry name" value="Dimeric alpha+beta barrel"/>
    <property type="match status" value="1"/>
</dbReference>
<dbReference type="InterPro" id="IPR011008">
    <property type="entry name" value="Dimeric_a/b-barrel"/>
</dbReference>
<feature type="domain" description="YCII-related" evidence="2">
    <location>
        <begin position="4"/>
        <end position="82"/>
    </location>
</feature>
<comment type="similarity">
    <text evidence="1">Belongs to the YciI family.</text>
</comment>
<accession>A0A5C8Z5D2</accession>
<dbReference type="InterPro" id="IPR005545">
    <property type="entry name" value="YCII"/>
</dbReference>
<proteinExistence type="inferred from homology"/>